<dbReference type="GO" id="GO:0015035">
    <property type="term" value="F:protein-disulfide reductase activity"/>
    <property type="evidence" value="ECO:0007669"/>
    <property type="project" value="TreeGrafter"/>
</dbReference>
<protein>
    <submittedName>
        <fullName evidence="3">Protein disulfide-isomerase</fullName>
    </submittedName>
</protein>
<dbReference type="Gene3D" id="3.40.30.10">
    <property type="entry name" value="Glutaredoxin"/>
    <property type="match status" value="1"/>
</dbReference>
<keyword evidence="2" id="KW-1185">Reference proteome</keyword>
<dbReference type="Pfam" id="PF00085">
    <property type="entry name" value="Thioredoxin"/>
    <property type="match status" value="1"/>
</dbReference>
<name>A0A914YDY8_9BILA</name>
<dbReference type="Proteomes" id="UP000887577">
    <property type="component" value="Unplaced"/>
</dbReference>
<dbReference type="WBParaSite" id="PSU_v2.g17514.t1">
    <property type="protein sequence ID" value="PSU_v2.g17514.t1"/>
    <property type="gene ID" value="PSU_v2.g17514"/>
</dbReference>
<accession>A0A914YDY8</accession>
<dbReference type="GO" id="GO:0005788">
    <property type="term" value="C:endoplasmic reticulum lumen"/>
    <property type="evidence" value="ECO:0007669"/>
    <property type="project" value="TreeGrafter"/>
</dbReference>
<dbReference type="InterPro" id="IPR013766">
    <property type="entry name" value="Thioredoxin_domain"/>
</dbReference>
<sequence>MYLFLGLLIVNTFAFNSSEHDVIELTAKSFKKQVLESEHNWIIQFYSPWCKHCVNFIPEYKNAAKALKGVPTIMIFGNDKKKPLEFNGARTSEALVIAALEKDSSQIEKKHFSPIFA</sequence>
<dbReference type="InterPro" id="IPR036249">
    <property type="entry name" value="Thioredoxin-like_sf"/>
</dbReference>
<evidence type="ECO:0000313" key="3">
    <source>
        <dbReference type="WBParaSite" id="PSU_v2.g17514.t1"/>
    </source>
</evidence>
<evidence type="ECO:0000313" key="2">
    <source>
        <dbReference type="Proteomes" id="UP000887577"/>
    </source>
</evidence>
<feature type="domain" description="Thioredoxin" evidence="1">
    <location>
        <begin position="22"/>
        <end position="68"/>
    </location>
</feature>
<dbReference type="PANTHER" id="PTHR45815:SF3">
    <property type="entry name" value="PROTEIN DISULFIDE-ISOMERASE A6"/>
    <property type="match status" value="1"/>
</dbReference>
<dbReference type="GO" id="GO:0034976">
    <property type="term" value="P:response to endoplasmic reticulum stress"/>
    <property type="evidence" value="ECO:0007669"/>
    <property type="project" value="TreeGrafter"/>
</dbReference>
<organism evidence="2 3">
    <name type="scientific">Panagrolaimus superbus</name>
    <dbReference type="NCBI Taxonomy" id="310955"/>
    <lineage>
        <taxon>Eukaryota</taxon>
        <taxon>Metazoa</taxon>
        <taxon>Ecdysozoa</taxon>
        <taxon>Nematoda</taxon>
        <taxon>Chromadorea</taxon>
        <taxon>Rhabditida</taxon>
        <taxon>Tylenchina</taxon>
        <taxon>Panagrolaimomorpha</taxon>
        <taxon>Panagrolaimoidea</taxon>
        <taxon>Panagrolaimidae</taxon>
        <taxon>Panagrolaimus</taxon>
    </lineage>
</organism>
<proteinExistence type="predicted"/>
<dbReference type="PANTHER" id="PTHR45815">
    <property type="entry name" value="PROTEIN DISULFIDE-ISOMERASE A6"/>
    <property type="match status" value="1"/>
</dbReference>
<dbReference type="AlphaFoldDB" id="A0A914YDY8"/>
<dbReference type="SUPFAM" id="SSF52833">
    <property type="entry name" value="Thioredoxin-like"/>
    <property type="match status" value="1"/>
</dbReference>
<reference evidence="3" key="1">
    <citation type="submission" date="2022-11" db="UniProtKB">
        <authorList>
            <consortium name="WormBaseParasite"/>
        </authorList>
    </citation>
    <scope>IDENTIFICATION</scope>
</reference>
<evidence type="ECO:0000259" key="1">
    <source>
        <dbReference type="Pfam" id="PF00085"/>
    </source>
</evidence>